<proteinExistence type="predicted"/>
<dbReference type="GO" id="GO:0080008">
    <property type="term" value="C:Cul4-RING E3 ubiquitin ligase complex"/>
    <property type="evidence" value="ECO:0007669"/>
    <property type="project" value="TreeGrafter"/>
</dbReference>
<dbReference type="SUPFAM" id="SSF50978">
    <property type="entry name" value="WD40 repeat-like"/>
    <property type="match status" value="1"/>
</dbReference>
<evidence type="ECO:0000256" key="3">
    <source>
        <dbReference type="SAM" id="MobiDB-lite"/>
    </source>
</evidence>
<accession>A0A1J9P9H9</accession>
<dbReference type="PANTHER" id="PTHR44472">
    <property type="entry name" value="DDB1- AND CUL4-ASSOCIATED FACTOR 4-RELATED"/>
    <property type="match status" value="1"/>
</dbReference>
<feature type="region of interest" description="Disordered" evidence="3">
    <location>
        <begin position="1"/>
        <end position="30"/>
    </location>
</feature>
<dbReference type="InterPro" id="IPR036322">
    <property type="entry name" value="WD40_repeat_dom_sf"/>
</dbReference>
<dbReference type="PANTHER" id="PTHR44472:SF1">
    <property type="entry name" value="DDB1 AND CUL4 ASSOCIATED FACTOR 4"/>
    <property type="match status" value="1"/>
</dbReference>
<dbReference type="AlphaFoldDB" id="A0A1J9P9H9"/>
<dbReference type="STRING" id="1447872.A0A1J9P9H9"/>
<evidence type="ECO:0000256" key="1">
    <source>
        <dbReference type="ARBA" id="ARBA00022574"/>
    </source>
</evidence>
<evidence type="ECO:0000313" key="4">
    <source>
        <dbReference type="EMBL" id="OJD13241.1"/>
    </source>
</evidence>
<protein>
    <recommendedName>
        <fullName evidence="6">Anaphase-promoting complex subunit 4 WD40 domain-containing protein</fullName>
    </recommendedName>
</protein>
<dbReference type="EMBL" id="LGRN01000320">
    <property type="protein sequence ID" value="OJD13241.1"/>
    <property type="molecule type" value="Genomic_DNA"/>
</dbReference>
<keyword evidence="5" id="KW-1185">Reference proteome</keyword>
<reference evidence="4 5" key="1">
    <citation type="submission" date="2015-07" db="EMBL/GenBank/DDBJ databases">
        <title>Emmonsia species relationships and genome sequence.</title>
        <authorList>
            <consortium name="The Broad Institute Genomics Platform"/>
            <person name="Cuomo C.A."/>
            <person name="Munoz J.F."/>
            <person name="Imamovic A."/>
            <person name="Priest M.E."/>
            <person name="Young S."/>
            <person name="Clay O.K."/>
            <person name="McEwen J.G."/>
        </authorList>
    </citation>
    <scope>NUCLEOTIDE SEQUENCE [LARGE SCALE GENOMIC DNA]</scope>
    <source>
        <strain evidence="4 5">UAMH 9510</strain>
    </source>
</reference>
<dbReference type="InterPro" id="IPR015943">
    <property type="entry name" value="WD40/YVTN_repeat-like_dom_sf"/>
</dbReference>
<gene>
    <name evidence="4" type="ORF">AJ78_06279</name>
</gene>
<name>A0A1J9P9H9_9EURO</name>
<comment type="caution">
    <text evidence="4">The sequence shown here is derived from an EMBL/GenBank/DDBJ whole genome shotgun (WGS) entry which is preliminary data.</text>
</comment>
<organism evidence="4 5">
    <name type="scientific">Emergomyces pasteurianus Ep9510</name>
    <dbReference type="NCBI Taxonomy" id="1447872"/>
    <lineage>
        <taxon>Eukaryota</taxon>
        <taxon>Fungi</taxon>
        <taxon>Dikarya</taxon>
        <taxon>Ascomycota</taxon>
        <taxon>Pezizomycotina</taxon>
        <taxon>Eurotiomycetes</taxon>
        <taxon>Eurotiomycetidae</taxon>
        <taxon>Onygenales</taxon>
        <taxon>Ajellomycetaceae</taxon>
        <taxon>Emergomyces</taxon>
    </lineage>
</organism>
<dbReference type="InterPro" id="IPR052254">
    <property type="entry name" value="CUL4-DDB1_E3_ligase_receptor"/>
</dbReference>
<evidence type="ECO:0000313" key="5">
    <source>
        <dbReference type="Proteomes" id="UP000182235"/>
    </source>
</evidence>
<evidence type="ECO:0000256" key="2">
    <source>
        <dbReference type="ARBA" id="ARBA00022737"/>
    </source>
</evidence>
<evidence type="ECO:0008006" key="6">
    <source>
        <dbReference type="Google" id="ProtNLM"/>
    </source>
</evidence>
<keyword evidence="1" id="KW-0853">WD repeat</keyword>
<dbReference type="OrthoDB" id="128867at2759"/>
<dbReference type="Proteomes" id="UP000182235">
    <property type="component" value="Unassembled WGS sequence"/>
</dbReference>
<keyword evidence="2" id="KW-0677">Repeat</keyword>
<dbReference type="VEuPathDB" id="FungiDB:AJ78_06279"/>
<sequence>AEKKKYFKVQANHAAPAGSKYTRDDIKNRKETSLKRKRLEQEAQRVSIETIKRSSLLHCPLGGKLLQREAGTLPTSRSFISQQRAAACAGLFSRNRLVSSTDARFPVTRFARDPLSGNLLVAINTGSDFTLLISSSSPTGQSVHLSTSRLANQLDGRPASPYVVDILTTRFFYPGSMVWCSAPCPSATESIFAAGKSNDLLLITGIESSWSTRTVEMSATADVMAVEWLTPRVVMSGMTNSLVQFHDLRSRETVSRLQHPHAVYKIRTVDEWRVVVAGANKNLHMYDLRYAPSGIATHPQPNKRNHTATKPYLSFTDYENERISHDGLDISPEIGLLACSSPSNKIQLFSLNTGRLIMPAPFLSPSLPPTTKPSSTLPHIQVKARQHGAAKVYEPNPDHSGKPITHYRYPGSISCLRFENLEEVPTANGGGNMEKPSLLVSAGSVIEEWRM</sequence>
<feature type="compositionally biased region" description="Basic and acidic residues" evidence="3">
    <location>
        <begin position="21"/>
        <end position="30"/>
    </location>
</feature>
<dbReference type="Gene3D" id="2.130.10.10">
    <property type="entry name" value="YVTN repeat-like/Quinoprotein amine dehydrogenase"/>
    <property type="match status" value="1"/>
</dbReference>
<feature type="non-terminal residue" evidence="4">
    <location>
        <position position="1"/>
    </location>
</feature>